<dbReference type="SUPFAM" id="SSF46689">
    <property type="entry name" value="Homeodomain-like"/>
    <property type="match status" value="1"/>
</dbReference>
<dbReference type="Gene3D" id="1.10.10.60">
    <property type="entry name" value="Homeodomain-like"/>
    <property type="match status" value="1"/>
</dbReference>
<dbReference type="InterPro" id="IPR009057">
    <property type="entry name" value="Homeodomain-like_sf"/>
</dbReference>
<evidence type="ECO:0000256" key="4">
    <source>
        <dbReference type="PROSITE-ProRule" id="PRU00335"/>
    </source>
</evidence>
<dbReference type="Pfam" id="PF00440">
    <property type="entry name" value="TetR_N"/>
    <property type="match status" value="1"/>
</dbReference>
<feature type="DNA-binding region" description="H-T-H motif" evidence="4">
    <location>
        <begin position="40"/>
        <end position="59"/>
    </location>
</feature>
<organism evidence="6 7">
    <name type="scientific">Nitratidesulfovibrio liaohensis</name>
    <dbReference type="NCBI Taxonomy" id="2604158"/>
    <lineage>
        <taxon>Bacteria</taxon>
        <taxon>Pseudomonadati</taxon>
        <taxon>Thermodesulfobacteriota</taxon>
        <taxon>Desulfovibrionia</taxon>
        <taxon>Desulfovibrionales</taxon>
        <taxon>Desulfovibrionaceae</taxon>
        <taxon>Nitratidesulfovibrio</taxon>
    </lineage>
</organism>
<protein>
    <submittedName>
        <fullName evidence="6">TetR/AcrR family transcriptional regulator</fullName>
    </submittedName>
</protein>
<proteinExistence type="predicted"/>
<dbReference type="PRINTS" id="PR00455">
    <property type="entry name" value="HTHTETR"/>
</dbReference>
<dbReference type="RefSeq" id="WP_309540516.1">
    <property type="nucleotide sequence ID" value="NZ_CP133659.1"/>
</dbReference>
<accession>A0ABY9R0R4</accession>
<dbReference type="EMBL" id="CP133659">
    <property type="protein sequence ID" value="WMW64423.1"/>
    <property type="molecule type" value="Genomic_DNA"/>
</dbReference>
<feature type="domain" description="HTH tetR-type" evidence="5">
    <location>
        <begin position="17"/>
        <end position="77"/>
    </location>
</feature>
<evidence type="ECO:0000256" key="3">
    <source>
        <dbReference type="ARBA" id="ARBA00023163"/>
    </source>
</evidence>
<dbReference type="PROSITE" id="PS50977">
    <property type="entry name" value="HTH_TETR_2"/>
    <property type="match status" value="1"/>
</dbReference>
<evidence type="ECO:0000256" key="2">
    <source>
        <dbReference type="ARBA" id="ARBA00023125"/>
    </source>
</evidence>
<name>A0ABY9R0R4_9BACT</name>
<evidence type="ECO:0000313" key="6">
    <source>
        <dbReference type="EMBL" id="WMW64423.1"/>
    </source>
</evidence>
<evidence type="ECO:0000256" key="1">
    <source>
        <dbReference type="ARBA" id="ARBA00023015"/>
    </source>
</evidence>
<reference evidence="6" key="1">
    <citation type="submission" date="2023-09" db="EMBL/GenBank/DDBJ databases">
        <authorList>
            <consortium name="CW5 consortium"/>
            <person name="Lu C.-W."/>
        </authorList>
    </citation>
    <scope>NUCLEOTIDE SEQUENCE</scope>
    <source>
        <strain evidence="6">KPS</strain>
    </source>
</reference>
<dbReference type="PANTHER" id="PTHR30055:SF148">
    <property type="entry name" value="TETR-FAMILY TRANSCRIPTIONAL REGULATOR"/>
    <property type="match status" value="1"/>
</dbReference>
<dbReference type="Proteomes" id="UP001180616">
    <property type="component" value="Chromosome"/>
</dbReference>
<keyword evidence="7" id="KW-1185">Reference proteome</keyword>
<dbReference type="InterPro" id="IPR050109">
    <property type="entry name" value="HTH-type_TetR-like_transc_reg"/>
</dbReference>
<dbReference type="PANTHER" id="PTHR30055">
    <property type="entry name" value="HTH-TYPE TRANSCRIPTIONAL REGULATOR RUTR"/>
    <property type="match status" value="1"/>
</dbReference>
<dbReference type="InterPro" id="IPR011075">
    <property type="entry name" value="TetR_C"/>
</dbReference>
<keyword evidence="3" id="KW-0804">Transcription</keyword>
<dbReference type="Gene3D" id="1.10.357.10">
    <property type="entry name" value="Tetracycline Repressor, domain 2"/>
    <property type="match status" value="1"/>
</dbReference>
<evidence type="ECO:0000313" key="7">
    <source>
        <dbReference type="Proteomes" id="UP001180616"/>
    </source>
</evidence>
<evidence type="ECO:0000259" key="5">
    <source>
        <dbReference type="PROSITE" id="PS50977"/>
    </source>
</evidence>
<dbReference type="SUPFAM" id="SSF48498">
    <property type="entry name" value="Tetracyclin repressor-like, C-terminal domain"/>
    <property type="match status" value="1"/>
</dbReference>
<keyword evidence="2 4" id="KW-0238">DNA-binding</keyword>
<sequence length="199" mass="21679">MDTPAQKKRPRGRPRCDASRTQILEATNALLEEVGYARLTMEGIAARAGVSKATLYRWWPGKGAVAMEAFMDATKPRIDFPHTDSAVADVTAQMHLLAAAYRGATGRLVRELIGLGQGDPQTLAAFVESYLLPRRAAAKDVLRRGIAQGELRPDINLELLVDALYAPIFHRLLLQHGPLDDAFIRGIAASAFAPALLPR</sequence>
<keyword evidence="1" id="KW-0805">Transcription regulation</keyword>
<gene>
    <name evidence="6" type="ORF">KPS_002436</name>
</gene>
<dbReference type="InterPro" id="IPR001647">
    <property type="entry name" value="HTH_TetR"/>
</dbReference>
<dbReference type="Pfam" id="PF16859">
    <property type="entry name" value="TetR_C_11"/>
    <property type="match status" value="1"/>
</dbReference>
<dbReference type="InterPro" id="IPR036271">
    <property type="entry name" value="Tet_transcr_reg_TetR-rel_C_sf"/>
</dbReference>